<dbReference type="EMBL" id="CP048261">
    <property type="protein sequence ID" value="QST79047.1"/>
    <property type="molecule type" value="Genomic_DNA"/>
</dbReference>
<evidence type="ECO:0000256" key="2">
    <source>
        <dbReference type="SAM" id="MobiDB-lite"/>
    </source>
</evidence>
<keyword evidence="3" id="KW-0732">Signal</keyword>
<evidence type="ECO:0000313" key="4">
    <source>
        <dbReference type="EMBL" id="QST79047.1"/>
    </source>
</evidence>
<protein>
    <recommendedName>
        <fullName evidence="6">WD40 domain-containing protein</fullName>
    </recommendedName>
</protein>
<feature type="region of interest" description="Disordered" evidence="2">
    <location>
        <begin position="391"/>
        <end position="413"/>
    </location>
</feature>
<dbReference type="PANTHER" id="PTHR36842">
    <property type="entry name" value="PROTEIN TOLB HOMOLOG"/>
    <property type="match status" value="1"/>
</dbReference>
<evidence type="ECO:0008006" key="6">
    <source>
        <dbReference type="Google" id="ProtNLM"/>
    </source>
</evidence>
<evidence type="ECO:0000256" key="3">
    <source>
        <dbReference type="SAM" id="SignalP"/>
    </source>
</evidence>
<dbReference type="PANTHER" id="PTHR36842:SF1">
    <property type="entry name" value="PROTEIN TOLB"/>
    <property type="match status" value="1"/>
</dbReference>
<dbReference type="Gene3D" id="2.120.10.30">
    <property type="entry name" value="TolB, C-terminal domain"/>
    <property type="match status" value="2"/>
</dbReference>
<proteinExistence type="inferred from homology"/>
<dbReference type="InterPro" id="IPR011659">
    <property type="entry name" value="WD40"/>
</dbReference>
<feature type="chain" id="PRO_5032662468" description="WD40 domain-containing protein" evidence="3">
    <location>
        <begin position="27"/>
        <end position="445"/>
    </location>
</feature>
<evidence type="ECO:0000313" key="5">
    <source>
        <dbReference type="Proteomes" id="UP000011074"/>
    </source>
</evidence>
<gene>
    <name evidence="4" type="ORF">SRIM_001620</name>
</gene>
<dbReference type="Pfam" id="PF07676">
    <property type="entry name" value="PD40"/>
    <property type="match status" value="1"/>
</dbReference>
<comment type="similarity">
    <text evidence="1">Belongs to the TolB family.</text>
</comment>
<dbReference type="SUPFAM" id="SSF82171">
    <property type="entry name" value="DPP6 N-terminal domain-like"/>
    <property type="match status" value="1"/>
</dbReference>
<accession>A0A8A1UGQ5</accession>
<reference evidence="4" key="3">
    <citation type="journal article" date="2021" name="bioRxiv">
        <title>Bilateral symmetry of linear streptomycete chromosomes.</title>
        <authorList>
            <person name="Algora-Gallardo L."/>
            <person name="Schniete J.K."/>
            <person name="Mark D.R."/>
            <person name="Hunter I.S."/>
            <person name="Herron P.R."/>
        </authorList>
    </citation>
    <scope>NUCLEOTIDE SEQUENCE</scope>
    <source>
        <strain evidence="4">ATCC 10970</strain>
    </source>
</reference>
<reference evidence="4" key="2">
    <citation type="submission" date="2020-01" db="EMBL/GenBank/DDBJ databases">
        <authorList>
            <person name="Algora L."/>
            <person name="Schniete J.K."/>
            <person name="MacFadyen A."/>
            <person name="Hoskisson P.A."/>
            <person name="Hunter I.S."/>
            <person name="Herron P.R."/>
        </authorList>
    </citation>
    <scope>NUCLEOTIDE SEQUENCE</scope>
    <source>
        <strain evidence="4">ATCC 10970</strain>
    </source>
</reference>
<dbReference type="PROSITE" id="PS51257">
    <property type="entry name" value="PROKAR_LIPOPROTEIN"/>
    <property type="match status" value="1"/>
</dbReference>
<dbReference type="Proteomes" id="UP000011074">
    <property type="component" value="Chromosome"/>
</dbReference>
<dbReference type="RefSeq" id="WP_129820870.1">
    <property type="nucleotide sequence ID" value="NZ_CP048261.1"/>
</dbReference>
<sequence>MQRWTTVLAVLAAACVTTLPAASALGADTGTAGGSARRVSVSATGAQADGDSSGAVLSANGRVVVFTSQARNLVPGTPEGTGIQLYAKDLRTGRVDLVSANPDGSPGYEPGYVHAVSADGRYVAFDSPSSTLDPRDSGDGMDVFLRDRRTGTTELITRHDGDPGAGRSFLPSISADGRYLAFTSLRADLVPGDTNDRADVFVRDRQRGTTRRVSVASDGTQADAASDNAVISADGRQVAFTTEAKNLFPWPQGAPGIARPQPPYVSFGVHDLRTGGTRAGAYNQNGIPARVQYGLHFSPDGRYLLFDTSDALLPGDESGWWGFYSRDLRTGAYARLAARPDGGRPTGSVTGAGLSADNRTAFFTTNAPDLVPDDTNGTWDVFARDLRSGEVTRLGSTPDGGPPAEGSYGVSPDRRGRLVAFTSASADLVPGDTNGATDIFVRRLR</sequence>
<organism evidence="4 5">
    <name type="scientific">Streptomyces rimosus subsp. rimosus (strain ATCC 10970 / DSM 40260 / JCM 4667 / NRRL 2234)</name>
    <dbReference type="NCBI Taxonomy" id="1265868"/>
    <lineage>
        <taxon>Bacteria</taxon>
        <taxon>Bacillati</taxon>
        <taxon>Actinomycetota</taxon>
        <taxon>Actinomycetes</taxon>
        <taxon>Kitasatosporales</taxon>
        <taxon>Streptomycetaceae</taxon>
        <taxon>Streptomyces</taxon>
    </lineage>
</organism>
<dbReference type="InterPro" id="IPR011042">
    <property type="entry name" value="6-blade_b-propeller_TolB-like"/>
</dbReference>
<evidence type="ECO:0000256" key="1">
    <source>
        <dbReference type="ARBA" id="ARBA00009820"/>
    </source>
</evidence>
<dbReference type="GeneID" id="66852583"/>
<dbReference type="AlphaFoldDB" id="A0A8A1UGQ5"/>
<name>A0A8A1UGQ5_STRR1</name>
<feature type="signal peptide" evidence="3">
    <location>
        <begin position="1"/>
        <end position="26"/>
    </location>
</feature>
<reference evidence="4" key="1">
    <citation type="submission" date="2012-12" db="EMBL/GenBank/DDBJ databases">
        <authorList>
            <person name="Pethick F.E."/>
            <person name="MacFadyen A.C."/>
            <person name="Tang Z."/>
            <person name="Sangal V."/>
            <person name="Tze-Tze L."/>
            <person name="Chu J."/>
            <person name="Guo M."/>
            <person name="Kirby R."/>
            <person name="Hoskisson P.A."/>
            <person name="Herron P.R."/>
            <person name="Hunter I.S."/>
        </authorList>
    </citation>
    <scope>NUCLEOTIDE SEQUENCE</scope>
    <source>
        <strain evidence="4">ATCC 10970</strain>
    </source>
</reference>